<sequence>MSEKEEKIEEIEEFEMDNKTQEYVHALEHEFDKYRIYGDERDIKLFKIKESKFTGFPCMIQRVSAWFDPRNMMDFNNQMILSHKYVEDLIDRFKEYRKTHKIPLDIKKRLKPEIDDIDKILKKNKKELEKAEKKLEKAEKELEKEEEEDTELW</sequence>
<name>A0A0F9DBM2_9ZZZZ</name>
<proteinExistence type="predicted"/>
<organism evidence="2">
    <name type="scientific">marine sediment metagenome</name>
    <dbReference type="NCBI Taxonomy" id="412755"/>
    <lineage>
        <taxon>unclassified sequences</taxon>
        <taxon>metagenomes</taxon>
        <taxon>ecological metagenomes</taxon>
    </lineage>
</organism>
<protein>
    <submittedName>
        <fullName evidence="2">Uncharacterized protein</fullName>
    </submittedName>
</protein>
<evidence type="ECO:0000313" key="2">
    <source>
        <dbReference type="EMBL" id="KKL59108.1"/>
    </source>
</evidence>
<accession>A0A0F9DBM2</accession>
<comment type="caution">
    <text evidence="2">The sequence shown here is derived from an EMBL/GenBank/DDBJ whole genome shotgun (WGS) entry which is preliminary data.</text>
</comment>
<feature type="coiled-coil region" evidence="1">
    <location>
        <begin position="114"/>
        <end position="152"/>
    </location>
</feature>
<dbReference type="EMBL" id="LAZR01029599">
    <property type="protein sequence ID" value="KKL59108.1"/>
    <property type="molecule type" value="Genomic_DNA"/>
</dbReference>
<evidence type="ECO:0000256" key="1">
    <source>
        <dbReference type="SAM" id="Coils"/>
    </source>
</evidence>
<reference evidence="2" key="1">
    <citation type="journal article" date="2015" name="Nature">
        <title>Complex archaea that bridge the gap between prokaryotes and eukaryotes.</title>
        <authorList>
            <person name="Spang A."/>
            <person name="Saw J.H."/>
            <person name="Jorgensen S.L."/>
            <person name="Zaremba-Niedzwiedzka K."/>
            <person name="Martijn J."/>
            <person name="Lind A.E."/>
            <person name="van Eijk R."/>
            <person name="Schleper C."/>
            <person name="Guy L."/>
            <person name="Ettema T.J."/>
        </authorList>
    </citation>
    <scope>NUCLEOTIDE SEQUENCE</scope>
</reference>
<dbReference type="AlphaFoldDB" id="A0A0F9DBM2"/>
<keyword evidence="1" id="KW-0175">Coiled coil</keyword>
<gene>
    <name evidence="2" type="ORF">LCGC14_2218640</name>
</gene>